<dbReference type="InterPro" id="IPR029016">
    <property type="entry name" value="GAF-like_dom_sf"/>
</dbReference>
<dbReference type="EMBL" id="LVJN01000021">
    <property type="protein sequence ID" value="OSM00201.1"/>
    <property type="molecule type" value="Genomic_DNA"/>
</dbReference>
<dbReference type="SMART" id="SM00065">
    <property type="entry name" value="GAF"/>
    <property type="match status" value="1"/>
</dbReference>
<protein>
    <submittedName>
        <fullName evidence="2">Putative sensor protein</fullName>
    </submittedName>
</protein>
<sequence>MLSRKAHIMLAQLNQMTRLDEVLQLAIRVAMSETSADRGSLLVMNERGSVTHKVLARPGQLPEVAQINVHLVMTEGLGGWVCRNQQNALITDTTRDARWVELPDDDWETGAVIAVFVPYGERILGLLTLQHEERNAFNSSHLNAAKELADLLAEPLEAARLHERAAMESG</sequence>
<organism evidence="2 3">
    <name type="scientific">Magnetofaba australis IT-1</name>
    <dbReference type="NCBI Taxonomy" id="1434232"/>
    <lineage>
        <taxon>Bacteria</taxon>
        <taxon>Pseudomonadati</taxon>
        <taxon>Pseudomonadota</taxon>
        <taxon>Magnetococcia</taxon>
        <taxon>Magnetococcales</taxon>
        <taxon>Magnetococcaceae</taxon>
        <taxon>Magnetofaba</taxon>
    </lineage>
</organism>
<reference evidence="2 3" key="1">
    <citation type="journal article" date="2016" name="BMC Genomics">
        <title>Combined genomic and structural analyses of a cultured magnetotactic bacterium reveals its niche adaptation to a dynamic environment.</title>
        <authorList>
            <person name="Araujo A.C."/>
            <person name="Morillo V."/>
            <person name="Cypriano J."/>
            <person name="Teixeira L.C."/>
            <person name="Leao P."/>
            <person name="Lyra S."/>
            <person name="Almeida L.G."/>
            <person name="Bazylinski D.A."/>
            <person name="Vasconcellos A.T."/>
            <person name="Abreu F."/>
            <person name="Lins U."/>
        </authorList>
    </citation>
    <scope>NUCLEOTIDE SEQUENCE [LARGE SCALE GENOMIC DNA]</scope>
    <source>
        <strain evidence="2 3">IT-1</strain>
    </source>
</reference>
<dbReference type="Proteomes" id="UP000194003">
    <property type="component" value="Unassembled WGS sequence"/>
</dbReference>
<dbReference type="OrthoDB" id="311592at2"/>
<evidence type="ECO:0000313" key="3">
    <source>
        <dbReference type="Proteomes" id="UP000194003"/>
    </source>
</evidence>
<evidence type="ECO:0000259" key="1">
    <source>
        <dbReference type="SMART" id="SM00065"/>
    </source>
</evidence>
<evidence type="ECO:0000313" key="2">
    <source>
        <dbReference type="EMBL" id="OSM00201.1"/>
    </source>
</evidence>
<dbReference type="Pfam" id="PF13185">
    <property type="entry name" value="GAF_2"/>
    <property type="match status" value="1"/>
</dbReference>
<feature type="domain" description="GAF" evidence="1">
    <location>
        <begin position="18"/>
        <end position="166"/>
    </location>
</feature>
<dbReference type="AlphaFoldDB" id="A0A1Y2K1L7"/>
<dbReference type="InterPro" id="IPR003018">
    <property type="entry name" value="GAF"/>
</dbReference>
<proteinExistence type="predicted"/>
<keyword evidence="3" id="KW-1185">Reference proteome</keyword>
<dbReference type="SUPFAM" id="SSF55781">
    <property type="entry name" value="GAF domain-like"/>
    <property type="match status" value="1"/>
</dbReference>
<comment type="caution">
    <text evidence="2">The sequence shown here is derived from an EMBL/GenBank/DDBJ whole genome shotgun (WGS) entry which is preliminary data.</text>
</comment>
<gene>
    <name evidence="2" type="ORF">MAIT1_00663</name>
</gene>
<dbReference type="Gene3D" id="3.30.450.40">
    <property type="match status" value="1"/>
</dbReference>
<name>A0A1Y2K1L7_9PROT</name>
<dbReference type="RefSeq" id="WP_158089645.1">
    <property type="nucleotide sequence ID" value="NZ_LVJN01000021.1"/>
</dbReference>
<dbReference type="STRING" id="1434232.MAIT1_00663"/>
<accession>A0A1Y2K1L7</accession>